<dbReference type="Proteomes" id="UP000887579">
    <property type="component" value="Unplaced"/>
</dbReference>
<dbReference type="WBParaSite" id="ES5_v2.g30207.t1">
    <property type="protein sequence ID" value="ES5_v2.g30207.t1"/>
    <property type="gene ID" value="ES5_v2.g30207"/>
</dbReference>
<evidence type="ECO:0000313" key="2">
    <source>
        <dbReference type="WBParaSite" id="ES5_v2.g30207.t1"/>
    </source>
</evidence>
<accession>A0AC34GKP8</accession>
<name>A0AC34GKP8_9BILA</name>
<evidence type="ECO:0000313" key="1">
    <source>
        <dbReference type="Proteomes" id="UP000887579"/>
    </source>
</evidence>
<sequence length="48" mass="5174">HVVVACIKLAVAVDGLIVVVVVVVDVVVAAAYNVYFVDNLPFIFFLLQ</sequence>
<organism evidence="1 2">
    <name type="scientific">Panagrolaimus sp. ES5</name>
    <dbReference type="NCBI Taxonomy" id="591445"/>
    <lineage>
        <taxon>Eukaryota</taxon>
        <taxon>Metazoa</taxon>
        <taxon>Ecdysozoa</taxon>
        <taxon>Nematoda</taxon>
        <taxon>Chromadorea</taxon>
        <taxon>Rhabditida</taxon>
        <taxon>Tylenchina</taxon>
        <taxon>Panagrolaimomorpha</taxon>
        <taxon>Panagrolaimoidea</taxon>
        <taxon>Panagrolaimidae</taxon>
        <taxon>Panagrolaimus</taxon>
    </lineage>
</organism>
<proteinExistence type="predicted"/>
<reference evidence="2" key="1">
    <citation type="submission" date="2022-11" db="UniProtKB">
        <authorList>
            <consortium name="WormBaseParasite"/>
        </authorList>
    </citation>
    <scope>IDENTIFICATION</scope>
</reference>
<protein>
    <submittedName>
        <fullName evidence="2">Uncharacterized protein</fullName>
    </submittedName>
</protein>